<feature type="binding site" evidence="11">
    <location>
        <position position="63"/>
    </location>
    <ligand>
        <name>UMP</name>
        <dbReference type="ChEBI" id="CHEBI:57865"/>
    </ligand>
</feature>
<evidence type="ECO:0000256" key="5">
    <source>
        <dbReference type="ARBA" id="ARBA00022679"/>
    </source>
</evidence>
<evidence type="ECO:0000313" key="14">
    <source>
        <dbReference type="Proteomes" id="UP000178168"/>
    </source>
</evidence>
<feature type="binding site" evidence="11">
    <location>
        <begin position="145"/>
        <end position="152"/>
    </location>
    <ligand>
        <name>UMP</name>
        <dbReference type="ChEBI" id="CHEBI:57865"/>
    </ligand>
</feature>
<dbReference type="PIRSF" id="PIRSF005650">
    <property type="entry name" value="Uridylate_kin"/>
    <property type="match status" value="1"/>
</dbReference>
<dbReference type="AlphaFoldDB" id="A0A1G2SK79"/>
<dbReference type="STRING" id="1802730.A2591_02030"/>
<comment type="similarity">
    <text evidence="3 11">Belongs to the UMP kinase family.</text>
</comment>
<evidence type="ECO:0000256" key="10">
    <source>
        <dbReference type="ARBA" id="ARBA00047767"/>
    </source>
</evidence>
<dbReference type="GO" id="GO:0033862">
    <property type="term" value="F:UMP kinase activity"/>
    <property type="evidence" value="ECO:0007669"/>
    <property type="project" value="UniProtKB-EC"/>
</dbReference>
<dbReference type="InterPro" id="IPR011817">
    <property type="entry name" value="Uridylate_kinase"/>
</dbReference>
<evidence type="ECO:0000259" key="12">
    <source>
        <dbReference type="Pfam" id="PF00696"/>
    </source>
</evidence>
<dbReference type="GO" id="GO:0005524">
    <property type="term" value="F:ATP binding"/>
    <property type="evidence" value="ECO:0007669"/>
    <property type="project" value="UniProtKB-KW"/>
</dbReference>
<evidence type="ECO:0000256" key="6">
    <source>
        <dbReference type="ARBA" id="ARBA00022741"/>
    </source>
</evidence>
<evidence type="ECO:0000256" key="7">
    <source>
        <dbReference type="ARBA" id="ARBA00022777"/>
    </source>
</evidence>
<evidence type="ECO:0000256" key="9">
    <source>
        <dbReference type="ARBA" id="ARBA00022975"/>
    </source>
</evidence>
<comment type="function">
    <text evidence="11">Catalyzes the reversible phosphorylation of UMP to UDP.</text>
</comment>
<evidence type="ECO:0000256" key="2">
    <source>
        <dbReference type="ARBA" id="ARBA00004791"/>
    </source>
</evidence>
<dbReference type="EC" id="2.7.4.22" evidence="11"/>
<name>A0A1G2SK79_9BACT</name>
<dbReference type="Gene3D" id="3.40.1160.10">
    <property type="entry name" value="Acetylglutamate kinase-like"/>
    <property type="match status" value="1"/>
</dbReference>
<accession>A0A1G2SK79</accession>
<dbReference type="SUPFAM" id="SSF53633">
    <property type="entry name" value="Carbamate kinase-like"/>
    <property type="match status" value="1"/>
</dbReference>
<dbReference type="PANTHER" id="PTHR42833">
    <property type="entry name" value="URIDYLATE KINASE"/>
    <property type="match status" value="1"/>
</dbReference>
<dbReference type="GO" id="GO:0005737">
    <property type="term" value="C:cytoplasm"/>
    <property type="evidence" value="ECO:0007669"/>
    <property type="project" value="UniProtKB-SubCell"/>
</dbReference>
<evidence type="ECO:0000256" key="3">
    <source>
        <dbReference type="ARBA" id="ARBA00007614"/>
    </source>
</evidence>
<dbReference type="NCBIfam" id="TIGR02075">
    <property type="entry name" value="pyrH_bact"/>
    <property type="match status" value="1"/>
</dbReference>
<dbReference type="Pfam" id="PF00696">
    <property type="entry name" value="AA_kinase"/>
    <property type="match status" value="1"/>
</dbReference>
<evidence type="ECO:0000256" key="1">
    <source>
        <dbReference type="ARBA" id="ARBA00004496"/>
    </source>
</evidence>
<keyword evidence="6 11" id="KW-0547">Nucleotide-binding</keyword>
<sequence length="246" mass="26202">MGTSRYSKCTNIITDTMRILIKCSGGALGKEDAKYDEASVEGIADQIGTLLAAGHQIALVVGGGNLFRGRDLSGKLHIARTTADYIGMLATVQNALVLRDYFVSRKIETRVLSAIAMPQISESYIPKRAERHMEKGRVVIFCAGLGAPFFTTDSSAVQRALEIGAEVLVMAKDGIDGVYSADPRKDPSAEKLSTLTLASALERNLMFADAAAIGLAREHNLPIKVVGIGDMTRFADEGVGTLVTPA</sequence>
<keyword evidence="7 11" id="KW-0418">Kinase</keyword>
<keyword evidence="4 11" id="KW-0963">Cytoplasm</keyword>
<keyword evidence="5 11" id="KW-0808">Transferase</keyword>
<feature type="binding site" evidence="11">
    <location>
        <position position="84"/>
    </location>
    <ligand>
        <name>UMP</name>
        <dbReference type="ChEBI" id="CHEBI:57865"/>
    </ligand>
</feature>
<dbReference type="InterPro" id="IPR036393">
    <property type="entry name" value="AceGlu_kinase-like_sf"/>
</dbReference>
<organism evidence="13 14">
    <name type="scientific">Candidatus Yonathbacteria bacterium RIFOXYD1_FULL_52_36</name>
    <dbReference type="NCBI Taxonomy" id="1802730"/>
    <lineage>
        <taxon>Bacteria</taxon>
        <taxon>Candidatus Yonathiibacteriota</taxon>
    </lineage>
</organism>
<protein>
    <recommendedName>
        <fullName evidence="11">Uridylate kinase</fullName>
        <shortName evidence="11">UK</shortName>
        <ecNumber evidence="11">2.7.4.22</ecNumber>
    </recommendedName>
    <alternativeName>
        <fullName evidence="11">Uridine monophosphate kinase</fullName>
        <shortName evidence="11">UMP kinase</shortName>
        <shortName evidence="11">UMPK</shortName>
    </alternativeName>
</protein>
<reference evidence="13 14" key="1">
    <citation type="journal article" date="2016" name="Nat. Commun.">
        <title>Thousands of microbial genomes shed light on interconnected biogeochemical processes in an aquifer system.</title>
        <authorList>
            <person name="Anantharaman K."/>
            <person name="Brown C.T."/>
            <person name="Hug L.A."/>
            <person name="Sharon I."/>
            <person name="Castelle C.J."/>
            <person name="Probst A.J."/>
            <person name="Thomas B.C."/>
            <person name="Singh A."/>
            <person name="Wilkins M.J."/>
            <person name="Karaoz U."/>
            <person name="Brodie E.L."/>
            <person name="Williams K.H."/>
            <person name="Hubbard S.S."/>
            <person name="Banfield J.F."/>
        </authorList>
    </citation>
    <scope>NUCLEOTIDE SEQUENCE [LARGE SCALE GENOMIC DNA]</scope>
</reference>
<dbReference type="InterPro" id="IPR015963">
    <property type="entry name" value="Uridylate_kinase_bac"/>
</dbReference>
<keyword evidence="8 11" id="KW-0067">ATP-binding</keyword>
<feature type="binding site" evidence="11">
    <location>
        <position position="179"/>
    </location>
    <ligand>
        <name>ATP</name>
        <dbReference type="ChEBI" id="CHEBI:30616"/>
    </ligand>
</feature>
<evidence type="ECO:0000256" key="11">
    <source>
        <dbReference type="HAMAP-Rule" id="MF_01220"/>
    </source>
</evidence>
<dbReference type="HAMAP" id="MF_01220_B">
    <property type="entry name" value="PyrH_B"/>
    <property type="match status" value="1"/>
</dbReference>
<dbReference type="InterPro" id="IPR001048">
    <property type="entry name" value="Asp/Glu/Uridylate_kinase"/>
</dbReference>
<dbReference type="Proteomes" id="UP000178168">
    <property type="component" value="Unassembled WGS sequence"/>
</dbReference>
<comment type="caution">
    <text evidence="11">Lacks conserved residue(s) required for the propagation of feature annotation.</text>
</comment>
<comment type="pathway">
    <text evidence="2 11">Pyrimidine metabolism; CTP biosynthesis via de novo pathway; UDP from UMP (UMPK route): step 1/1.</text>
</comment>
<dbReference type="GO" id="GO:0006225">
    <property type="term" value="P:UDP biosynthetic process"/>
    <property type="evidence" value="ECO:0007669"/>
    <property type="project" value="TreeGrafter"/>
</dbReference>
<gene>
    <name evidence="11" type="primary">pyrH</name>
    <name evidence="13" type="ORF">A2591_02030</name>
</gene>
<feature type="binding site" evidence="11">
    <location>
        <begin position="22"/>
        <end position="25"/>
    </location>
    <ligand>
        <name>ATP</name>
        <dbReference type="ChEBI" id="CHEBI:30616"/>
    </ligand>
</feature>
<comment type="activity regulation">
    <text evidence="11">Inhibited by UTP.</text>
</comment>
<evidence type="ECO:0000313" key="13">
    <source>
        <dbReference type="EMBL" id="OHA85088.1"/>
    </source>
</evidence>
<feature type="domain" description="Aspartate/glutamate/uridylate kinase" evidence="12">
    <location>
        <begin position="17"/>
        <end position="226"/>
    </location>
</feature>
<evidence type="ECO:0000256" key="4">
    <source>
        <dbReference type="ARBA" id="ARBA00022490"/>
    </source>
</evidence>
<comment type="subunit">
    <text evidence="11">Homohexamer.</text>
</comment>
<comment type="subcellular location">
    <subcellularLocation>
        <location evidence="1 11">Cytoplasm</location>
    </subcellularLocation>
</comment>
<proteinExistence type="inferred from homology"/>
<feature type="binding site" evidence="11">
    <location>
        <position position="64"/>
    </location>
    <ligand>
        <name>ATP</name>
        <dbReference type="ChEBI" id="CHEBI:30616"/>
    </ligand>
</feature>
<dbReference type="FunFam" id="3.40.1160.10:FF:000001">
    <property type="entry name" value="Uridylate kinase"/>
    <property type="match status" value="1"/>
</dbReference>
<keyword evidence="9 11" id="KW-0665">Pyrimidine biosynthesis</keyword>
<feature type="binding site" evidence="11">
    <location>
        <position position="182"/>
    </location>
    <ligand>
        <name>ATP</name>
        <dbReference type="ChEBI" id="CHEBI:30616"/>
    </ligand>
</feature>
<dbReference type="UniPathway" id="UPA00159">
    <property type="reaction ID" value="UER00275"/>
</dbReference>
<dbReference type="CDD" id="cd04254">
    <property type="entry name" value="AAK_UMPK-PyrH-Ec"/>
    <property type="match status" value="1"/>
</dbReference>
<comment type="caution">
    <text evidence="13">The sequence shown here is derived from an EMBL/GenBank/DDBJ whole genome shotgun (WGS) entry which is preliminary data.</text>
</comment>
<dbReference type="GO" id="GO:0044210">
    <property type="term" value="P:'de novo' CTP biosynthetic process"/>
    <property type="evidence" value="ECO:0007669"/>
    <property type="project" value="UniProtKB-UniRule"/>
</dbReference>
<comment type="catalytic activity">
    <reaction evidence="10 11">
        <text>UMP + ATP = UDP + ADP</text>
        <dbReference type="Rhea" id="RHEA:24400"/>
        <dbReference type="ChEBI" id="CHEBI:30616"/>
        <dbReference type="ChEBI" id="CHEBI:57865"/>
        <dbReference type="ChEBI" id="CHEBI:58223"/>
        <dbReference type="ChEBI" id="CHEBI:456216"/>
        <dbReference type="EC" id="2.7.4.22"/>
    </reaction>
</comment>
<dbReference type="EMBL" id="MHUZ01000031">
    <property type="protein sequence ID" value="OHA85088.1"/>
    <property type="molecule type" value="Genomic_DNA"/>
</dbReference>
<dbReference type="PANTHER" id="PTHR42833:SF4">
    <property type="entry name" value="URIDYLATE KINASE PUMPKIN, CHLOROPLASTIC"/>
    <property type="match status" value="1"/>
</dbReference>
<feature type="binding site" evidence="11">
    <location>
        <position position="68"/>
    </location>
    <ligand>
        <name>ATP</name>
        <dbReference type="ChEBI" id="CHEBI:30616"/>
    </ligand>
</feature>
<evidence type="ECO:0000256" key="8">
    <source>
        <dbReference type="ARBA" id="ARBA00022840"/>
    </source>
</evidence>